<feature type="signal peptide" evidence="1">
    <location>
        <begin position="1"/>
        <end position="23"/>
    </location>
</feature>
<evidence type="ECO:0000313" key="4">
    <source>
        <dbReference type="Proteomes" id="UP000246740"/>
    </source>
</evidence>
<reference evidence="3 4" key="1">
    <citation type="journal article" date="2018" name="Mol. Biol. Evol.">
        <title>Broad Genomic Sampling Reveals a Smut Pathogenic Ancestry of the Fungal Clade Ustilaginomycotina.</title>
        <authorList>
            <person name="Kijpornyongpan T."/>
            <person name="Mondo S.J."/>
            <person name="Barry K."/>
            <person name="Sandor L."/>
            <person name="Lee J."/>
            <person name="Lipzen A."/>
            <person name="Pangilinan J."/>
            <person name="LaButti K."/>
            <person name="Hainaut M."/>
            <person name="Henrissat B."/>
            <person name="Grigoriev I.V."/>
            <person name="Spatafora J.W."/>
            <person name="Aime M.C."/>
        </authorList>
    </citation>
    <scope>NUCLEOTIDE SEQUENCE [LARGE SCALE GENOMIC DNA]</scope>
    <source>
        <strain evidence="3 4">MCA 3645</strain>
    </source>
</reference>
<dbReference type="InterPro" id="IPR006598">
    <property type="entry name" value="CAP10"/>
</dbReference>
<dbReference type="Proteomes" id="UP000246740">
    <property type="component" value="Unassembled WGS sequence"/>
</dbReference>
<organism evidence="3 4">
    <name type="scientific">Testicularia cyperi</name>
    <dbReference type="NCBI Taxonomy" id="1882483"/>
    <lineage>
        <taxon>Eukaryota</taxon>
        <taxon>Fungi</taxon>
        <taxon>Dikarya</taxon>
        <taxon>Basidiomycota</taxon>
        <taxon>Ustilaginomycotina</taxon>
        <taxon>Ustilaginomycetes</taxon>
        <taxon>Ustilaginales</taxon>
        <taxon>Anthracoideaceae</taxon>
        <taxon>Testicularia</taxon>
    </lineage>
</organism>
<protein>
    <recommendedName>
        <fullName evidence="2">Glycosyl transferase CAP10 domain-containing protein</fullName>
    </recommendedName>
</protein>
<dbReference type="InterPro" id="IPR051091">
    <property type="entry name" value="O-Glucosyltr/Glycosyltrsf_90"/>
</dbReference>
<accession>A0A317XQG0</accession>
<dbReference type="PANTHER" id="PTHR12203">
    <property type="entry name" value="KDEL LYS-ASP-GLU-LEU CONTAINING - RELATED"/>
    <property type="match status" value="1"/>
</dbReference>
<keyword evidence="1" id="KW-0732">Signal</keyword>
<evidence type="ECO:0000313" key="3">
    <source>
        <dbReference type="EMBL" id="PWZ00128.1"/>
    </source>
</evidence>
<dbReference type="SMART" id="SM00672">
    <property type="entry name" value="CAP10"/>
    <property type="match status" value="1"/>
</dbReference>
<dbReference type="PANTHER" id="PTHR12203:SF107">
    <property type="entry name" value="GLYCOSYL TRANSFERASE CAP10 DOMAIN-CONTAINING PROTEIN"/>
    <property type="match status" value="1"/>
</dbReference>
<evidence type="ECO:0000256" key="1">
    <source>
        <dbReference type="SAM" id="SignalP"/>
    </source>
</evidence>
<evidence type="ECO:0000259" key="2">
    <source>
        <dbReference type="SMART" id="SM00672"/>
    </source>
</evidence>
<sequence>MPMFATFFVGVCILVSFLPLGLFLDYPASSSSSSSGRGTGRRPHIDSSSVEAAVGGLSMDLQNSPLMNQTQCTTEFPLLYPQLDANVAAWRRKGGVKHADIEAASKNCRHGCVHVLIVDGQIFIRNQVKDWQSRVRSVLHLLRTAVDGATPAEKRQLNNAELVISTADFDGFSAGNGSGWVLDKRVSDPAGQFLFPDFSFASWPEAGIPSYQEFRRSAAKVNEQVPWASKANKAFWRGDALANSNIAARNSLLSVATGAQARGWSDVKRTSFWESGPEIGEIVTPHDHCRHKFLVHAEGVAYSGRSKFILNCQSAVVMHALEWTQHFHPALIGDPDSPDQNIVQLQGDYFDQLPTTIQHLRDQDIQDPTTSLASRIAQNARRTLTHRYLTPASVSCYLRAALIDYNSLLDRDSWPNRKGPTLLPGSGVMPGAGTSKGTLKDLGVAGDIELSVWHNLGQPEWPPA</sequence>
<gene>
    <name evidence="3" type="ORF">BCV70DRAFT_200290</name>
</gene>
<keyword evidence="4" id="KW-1185">Reference proteome</keyword>
<feature type="chain" id="PRO_5016274780" description="Glycosyl transferase CAP10 domain-containing protein" evidence="1">
    <location>
        <begin position="24"/>
        <end position="464"/>
    </location>
</feature>
<dbReference type="OrthoDB" id="202415at2759"/>
<dbReference type="InParanoid" id="A0A317XQG0"/>
<dbReference type="AlphaFoldDB" id="A0A317XQG0"/>
<dbReference type="EMBL" id="KZ819193">
    <property type="protein sequence ID" value="PWZ00128.1"/>
    <property type="molecule type" value="Genomic_DNA"/>
</dbReference>
<dbReference type="Pfam" id="PF05686">
    <property type="entry name" value="Glyco_transf_90"/>
    <property type="match status" value="1"/>
</dbReference>
<proteinExistence type="predicted"/>
<feature type="domain" description="Glycosyl transferase CAP10" evidence="2">
    <location>
        <begin position="156"/>
        <end position="412"/>
    </location>
</feature>
<name>A0A317XQG0_9BASI</name>